<gene>
    <name evidence="3" type="ORF">LI90_1843</name>
</gene>
<feature type="coiled-coil region" evidence="1">
    <location>
        <begin position="34"/>
        <end position="61"/>
    </location>
</feature>
<organism evidence="3 4">
    <name type="scientific">Carbonactinospora thermoautotrophica</name>
    <dbReference type="NCBI Taxonomy" id="1469144"/>
    <lineage>
        <taxon>Bacteria</taxon>
        <taxon>Bacillati</taxon>
        <taxon>Actinomycetota</taxon>
        <taxon>Actinomycetes</taxon>
        <taxon>Kitasatosporales</taxon>
        <taxon>Carbonactinosporaceae</taxon>
        <taxon>Carbonactinospora</taxon>
    </lineage>
</organism>
<comment type="caution">
    <text evidence="3">The sequence shown here is derived from an EMBL/GenBank/DDBJ whole genome shotgun (WGS) entry which is preliminary data.</text>
</comment>
<evidence type="ECO:0000313" key="3">
    <source>
        <dbReference type="EMBL" id="KWX00816.1"/>
    </source>
</evidence>
<reference evidence="4" key="1">
    <citation type="submission" date="2015-04" db="EMBL/GenBank/DDBJ databases">
        <title>Physiological reanalysis, assessment of diazotrophy, and genome sequences of multiple isolates of Streptomyces thermoautotrophicus.</title>
        <authorList>
            <person name="MacKellar D.C."/>
            <person name="Lieber L."/>
            <person name="Norman J."/>
            <person name="Bolger A."/>
            <person name="Tobin C."/>
            <person name="Murray J.W."/>
            <person name="Chang R."/>
            <person name="Ford T."/>
            <person name="Nguyen P.Q."/>
            <person name="Woodward J."/>
            <person name="Permingeat H."/>
            <person name="Joshi N.S."/>
            <person name="Silver P.A."/>
            <person name="Usadel B."/>
            <person name="Rutherford A.W."/>
            <person name="Friesen M."/>
            <person name="Prell J."/>
        </authorList>
    </citation>
    <scope>NUCLEOTIDE SEQUENCE [LARGE SCALE GENOMIC DNA]</scope>
    <source>
        <strain evidence="4">H1</strain>
    </source>
</reference>
<dbReference type="Proteomes" id="UP000070188">
    <property type="component" value="Unassembled WGS sequence"/>
</dbReference>
<dbReference type="PATRIC" id="fig|1469144.10.peg.1994"/>
<dbReference type="EMBL" id="LAXD01000001">
    <property type="protein sequence ID" value="KWX00816.1"/>
    <property type="molecule type" value="Genomic_DNA"/>
</dbReference>
<feature type="region of interest" description="Disordered" evidence="2">
    <location>
        <begin position="300"/>
        <end position="319"/>
    </location>
</feature>
<dbReference type="STRING" id="1469144.LI90_1843"/>
<evidence type="ECO:0000256" key="2">
    <source>
        <dbReference type="SAM" id="MobiDB-lite"/>
    </source>
</evidence>
<dbReference type="GO" id="GO:0016020">
    <property type="term" value="C:membrane"/>
    <property type="evidence" value="ECO:0007669"/>
    <property type="project" value="InterPro"/>
</dbReference>
<sequence>MIDFRYHVVSIIAIFLALTVGIVLGSSVFNQPLVERLNTEAKSLQTEAESLRSQIRQLQRDVQYRDQFADRAAPTLVADRLRGESVVVVALPGAEAQVVDSLVEMLRQAGASVPGRVAVKESFTDRTKAEALDALVASVAPPGLKLPGNTPQARAATELAYAITTTQKTELGVPTGPRTRILTAFREAGFIDVRDNPGNLGTLAVVVAPPAPGDAVDQSQAKQAHSAYLALVAALDTHSRGVVLAGPEEAADVGGLIKEMREDGRLAARASSVDVADTATGRVSVVFALVAEMKGKSGQYGVHGTTDGPLSDVLGQTTQ</sequence>
<dbReference type="Pfam" id="PF11382">
    <property type="entry name" value="MctB"/>
    <property type="match status" value="1"/>
</dbReference>
<evidence type="ECO:0000256" key="1">
    <source>
        <dbReference type="SAM" id="Coils"/>
    </source>
</evidence>
<dbReference type="GO" id="GO:0055070">
    <property type="term" value="P:copper ion homeostasis"/>
    <property type="evidence" value="ECO:0007669"/>
    <property type="project" value="InterPro"/>
</dbReference>
<dbReference type="InterPro" id="IPR021522">
    <property type="entry name" value="MctB"/>
</dbReference>
<keyword evidence="1" id="KW-0175">Coiled coil</keyword>
<name>A0A132MSU7_9ACTN</name>
<keyword evidence="4" id="KW-1185">Reference proteome</keyword>
<dbReference type="RefSeq" id="WP_066886665.1">
    <property type="nucleotide sequence ID" value="NZ_JYIJ01000012.1"/>
</dbReference>
<protein>
    <recommendedName>
        <fullName evidence="5">Copper transporter</fullName>
    </recommendedName>
</protein>
<proteinExistence type="predicted"/>
<dbReference type="AlphaFoldDB" id="A0A132MSU7"/>
<evidence type="ECO:0008006" key="5">
    <source>
        <dbReference type="Google" id="ProtNLM"/>
    </source>
</evidence>
<evidence type="ECO:0000313" key="4">
    <source>
        <dbReference type="Proteomes" id="UP000070188"/>
    </source>
</evidence>
<accession>A0A132MSU7</accession>